<evidence type="ECO:0000256" key="4">
    <source>
        <dbReference type="ARBA" id="ARBA00022452"/>
    </source>
</evidence>
<proteinExistence type="inferred from homology"/>
<keyword evidence="13 14" id="KW-0998">Cell outer membrane</keyword>
<keyword evidence="6 14" id="KW-0812">Transmembrane</keyword>
<feature type="chain" id="PRO_5031038176" evidence="17">
    <location>
        <begin position="39"/>
        <end position="820"/>
    </location>
</feature>
<keyword evidence="10 16" id="KW-0798">TonB box</keyword>
<evidence type="ECO:0000256" key="10">
    <source>
        <dbReference type="ARBA" id="ARBA00023077"/>
    </source>
</evidence>
<protein>
    <submittedName>
        <fullName evidence="19">Iron complex outermembrane receptor protein</fullName>
    </submittedName>
</protein>
<evidence type="ECO:0000256" key="1">
    <source>
        <dbReference type="ARBA" id="ARBA00004571"/>
    </source>
</evidence>
<dbReference type="Proteomes" id="UP000575083">
    <property type="component" value="Unassembled WGS sequence"/>
</dbReference>
<dbReference type="SMART" id="SM00965">
    <property type="entry name" value="STN"/>
    <property type="match status" value="1"/>
</dbReference>
<evidence type="ECO:0000256" key="11">
    <source>
        <dbReference type="ARBA" id="ARBA00023136"/>
    </source>
</evidence>
<dbReference type="GO" id="GO:0009279">
    <property type="term" value="C:cell outer membrane"/>
    <property type="evidence" value="ECO:0007669"/>
    <property type="project" value="UniProtKB-SubCell"/>
</dbReference>
<keyword evidence="5" id="KW-0410">Iron transport</keyword>
<evidence type="ECO:0000256" key="13">
    <source>
        <dbReference type="ARBA" id="ARBA00023237"/>
    </source>
</evidence>
<dbReference type="Pfam" id="PF07660">
    <property type="entry name" value="STN"/>
    <property type="match status" value="1"/>
</dbReference>
<evidence type="ECO:0000256" key="3">
    <source>
        <dbReference type="ARBA" id="ARBA00022448"/>
    </source>
</evidence>
<evidence type="ECO:0000256" key="7">
    <source>
        <dbReference type="ARBA" id="ARBA00022729"/>
    </source>
</evidence>
<dbReference type="Gene3D" id="3.55.50.30">
    <property type="match status" value="1"/>
</dbReference>
<gene>
    <name evidence="19" type="ORF">HNP48_006817</name>
</gene>
<dbReference type="AlphaFoldDB" id="A0A7X0UD40"/>
<keyword evidence="11 14" id="KW-0472">Membrane</keyword>
<dbReference type="InterPro" id="IPR011662">
    <property type="entry name" value="Secretin/TonB_short_N"/>
</dbReference>
<evidence type="ECO:0000256" key="8">
    <source>
        <dbReference type="ARBA" id="ARBA00023004"/>
    </source>
</evidence>
<evidence type="ECO:0000313" key="19">
    <source>
        <dbReference type="EMBL" id="MBB6564091.1"/>
    </source>
</evidence>
<dbReference type="PROSITE" id="PS52016">
    <property type="entry name" value="TONB_DEPENDENT_REC_3"/>
    <property type="match status" value="1"/>
</dbReference>
<dbReference type="InterPro" id="IPR012910">
    <property type="entry name" value="Plug_dom"/>
</dbReference>
<keyword evidence="12 19" id="KW-0675">Receptor</keyword>
<evidence type="ECO:0000256" key="6">
    <source>
        <dbReference type="ARBA" id="ARBA00022692"/>
    </source>
</evidence>
<reference evidence="19 20" key="1">
    <citation type="submission" date="2020-08" db="EMBL/GenBank/DDBJ databases">
        <title>Functional genomics of gut bacteria from endangered species of beetles.</title>
        <authorList>
            <person name="Carlos-Shanley C."/>
        </authorList>
    </citation>
    <scope>NUCLEOTIDE SEQUENCE [LARGE SCALE GENOMIC DNA]</scope>
    <source>
        <strain evidence="19 20">S00198</strain>
    </source>
</reference>
<feature type="short sequence motif" description="TonB C-terminal box" evidence="15">
    <location>
        <begin position="803"/>
        <end position="820"/>
    </location>
</feature>
<accession>A0A7X0UD40</accession>
<dbReference type="RefSeq" id="WP_184865766.1">
    <property type="nucleotide sequence ID" value="NZ_JACHLK010000028.1"/>
</dbReference>
<dbReference type="GO" id="GO:0015891">
    <property type="term" value="P:siderophore transport"/>
    <property type="evidence" value="ECO:0007669"/>
    <property type="project" value="InterPro"/>
</dbReference>
<comment type="subcellular location">
    <subcellularLocation>
        <location evidence="1 14">Cell outer membrane</location>
        <topology evidence="1 14">Multi-pass membrane protein</topology>
    </subcellularLocation>
</comment>
<feature type="domain" description="Secretin/TonB short N-terminal" evidence="18">
    <location>
        <begin position="72"/>
        <end position="123"/>
    </location>
</feature>
<name>A0A7X0UD40_9BURK</name>
<sequence length="820" mass="85270">MNPHSARRHAAPTRPTRLAAVALACAAWTLAAPGLAQAQDPGGSAWTTPAALALPAQPLPATLAALSRRFGTSIGGEGALLEGKTAPALQGSMTLPQALERVLAGSGLRFVRSGTSAVTVLAAPAAGTATLATVTVAASTEPAPHELPAPAPGGQLARGAQIGMLGNRSLMETPFSVSAYTAQIIQDQQAKSLADVLANEASIRSDWSSRGGYSDNFILRGFQVNAGDVAFGGLFGIAPRTYIPIESIERVEVFRGVSALLNGVSPSGSLGGVINLVPKRAGDAPLSQITASYESGGYFAGHLDLGRRFGPDQALGLRLNAMAGQGGTATDRQHADVRSLSAGLDYRSPGVRLGADLGYLDRRTEASMRPAAIGAGLTRVPDAPRAGANFAQPWGFVELSSVHGMLRGEVDLSPRTTAYAAVGFRKNPTDLLVSIPTLTDANGNFTERNLNFFDDVDNQTAEAGLRAHFATGAVHHQLSASASMLWQERLNLTHTVSTPNSNLYQPTPLAPPDLSGYDTEPRLLSKQRLSGIAVADTLSFLDERLQLTLGVRFQRVVADGYNGQVPSVRNSTYGRSATTPAIALLVKPLSHLSLYANYIEGLSQGPTAPTGTTNAGEVFAPYVTRQYEVGAKLDTGQFTTTLGLFQMTQPSAFSTPGANGGLPSFGVDGEQRNRGVELSGFGELARGVRLQGGVMLLDAVLARTAGGTNQGKTAVGSPRTQINLGLEWDPAFAPGLTLSAGAVHTGAQYVNAANTLRIPAWSRLDLGVGYRTKMGGLPLVLRARMTNVADKSYWAAASPGLGALSVGAPRTLALSATVGF</sequence>
<dbReference type="PANTHER" id="PTHR32552:SF82">
    <property type="entry name" value="FCUA PROTEIN"/>
    <property type="match status" value="1"/>
</dbReference>
<evidence type="ECO:0000256" key="15">
    <source>
        <dbReference type="PROSITE-ProRule" id="PRU10144"/>
    </source>
</evidence>
<dbReference type="InterPro" id="IPR036942">
    <property type="entry name" value="Beta-barrel_TonB_sf"/>
</dbReference>
<dbReference type="InterPro" id="IPR037066">
    <property type="entry name" value="Plug_dom_sf"/>
</dbReference>
<dbReference type="InterPro" id="IPR010105">
    <property type="entry name" value="TonB_sidphr_rcpt"/>
</dbReference>
<dbReference type="NCBIfam" id="TIGR01783">
    <property type="entry name" value="TonB-siderophor"/>
    <property type="match status" value="1"/>
</dbReference>
<evidence type="ECO:0000256" key="14">
    <source>
        <dbReference type="PROSITE-ProRule" id="PRU01360"/>
    </source>
</evidence>
<evidence type="ECO:0000256" key="16">
    <source>
        <dbReference type="RuleBase" id="RU003357"/>
    </source>
</evidence>
<dbReference type="Gene3D" id="2.170.130.10">
    <property type="entry name" value="TonB-dependent receptor, plug domain"/>
    <property type="match status" value="1"/>
</dbReference>
<feature type="signal peptide" evidence="17">
    <location>
        <begin position="1"/>
        <end position="38"/>
    </location>
</feature>
<dbReference type="GO" id="GO:0038023">
    <property type="term" value="F:signaling receptor activity"/>
    <property type="evidence" value="ECO:0007669"/>
    <property type="project" value="InterPro"/>
</dbReference>
<keyword evidence="9" id="KW-0406">Ion transport</keyword>
<dbReference type="Gene3D" id="2.40.170.20">
    <property type="entry name" value="TonB-dependent receptor, beta-barrel domain"/>
    <property type="match status" value="1"/>
</dbReference>
<comment type="caution">
    <text evidence="19">The sequence shown here is derived from an EMBL/GenBank/DDBJ whole genome shotgun (WGS) entry which is preliminary data.</text>
</comment>
<dbReference type="Pfam" id="PF07715">
    <property type="entry name" value="Plug"/>
    <property type="match status" value="1"/>
</dbReference>
<dbReference type="PANTHER" id="PTHR32552">
    <property type="entry name" value="FERRICHROME IRON RECEPTOR-RELATED"/>
    <property type="match status" value="1"/>
</dbReference>
<evidence type="ECO:0000256" key="9">
    <source>
        <dbReference type="ARBA" id="ARBA00023065"/>
    </source>
</evidence>
<dbReference type="SUPFAM" id="SSF56935">
    <property type="entry name" value="Porins"/>
    <property type="match status" value="1"/>
</dbReference>
<keyword evidence="7 17" id="KW-0732">Signal</keyword>
<evidence type="ECO:0000256" key="12">
    <source>
        <dbReference type="ARBA" id="ARBA00023170"/>
    </source>
</evidence>
<evidence type="ECO:0000259" key="18">
    <source>
        <dbReference type="SMART" id="SM00965"/>
    </source>
</evidence>
<comment type="similarity">
    <text evidence="2 14 16">Belongs to the TonB-dependent receptor family.</text>
</comment>
<dbReference type="EMBL" id="JACHLK010000028">
    <property type="protein sequence ID" value="MBB6564091.1"/>
    <property type="molecule type" value="Genomic_DNA"/>
</dbReference>
<dbReference type="CDD" id="cd01347">
    <property type="entry name" value="ligand_gated_channel"/>
    <property type="match status" value="1"/>
</dbReference>
<keyword evidence="3 14" id="KW-0813">Transport</keyword>
<evidence type="ECO:0000256" key="17">
    <source>
        <dbReference type="SAM" id="SignalP"/>
    </source>
</evidence>
<organism evidence="19 20">
    <name type="scientific">Acidovorax soli</name>
    <dbReference type="NCBI Taxonomy" id="592050"/>
    <lineage>
        <taxon>Bacteria</taxon>
        <taxon>Pseudomonadati</taxon>
        <taxon>Pseudomonadota</taxon>
        <taxon>Betaproteobacteria</taxon>
        <taxon>Burkholderiales</taxon>
        <taxon>Comamonadaceae</taxon>
        <taxon>Acidovorax</taxon>
    </lineage>
</organism>
<dbReference type="InterPro" id="IPR000531">
    <property type="entry name" value="Beta-barrel_TonB"/>
</dbReference>
<dbReference type="InterPro" id="IPR010917">
    <property type="entry name" value="TonB_rcpt_CS"/>
</dbReference>
<evidence type="ECO:0000313" key="20">
    <source>
        <dbReference type="Proteomes" id="UP000575083"/>
    </source>
</evidence>
<keyword evidence="4 14" id="KW-1134">Transmembrane beta strand</keyword>
<dbReference type="GO" id="GO:0015344">
    <property type="term" value="F:siderophore uptake transmembrane transporter activity"/>
    <property type="evidence" value="ECO:0007669"/>
    <property type="project" value="TreeGrafter"/>
</dbReference>
<evidence type="ECO:0000256" key="5">
    <source>
        <dbReference type="ARBA" id="ARBA00022496"/>
    </source>
</evidence>
<evidence type="ECO:0000256" key="2">
    <source>
        <dbReference type="ARBA" id="ARBA00009810"/>
    </source>
</evidence>
<dbReference type="InterPro" id="IPR039426">
    <property type="entry name" value="TonB-dep_rcpt-like"/>
</dbReference>
<dbReference type="Pfam" id="PF00593">
    <property type="entry name" value="TonB_dep_Rec_b-barrel"/>
    <property type="match status" value="1"/>
</dbReference>
<keyword evidence="8" id="KW-0408">Iron</keyword>
<dbReference type="PROSITE" id="PS01156">
    <property type="entry name" value="TONB_DEPENDENT_REC_2"/>
    <property type="match status" value="1"/>
</dbReference>
<keyword evidence="20" id="KW-1185">Reference proteome</keyword>